<dbReference type="InterPro" id="IPR029016">
    <property type="entry name" value="GAF-like_dom_sf"/>
</dbReference>
<evidence type="ECO:0000256" key="1">
    <source>
        <dbReference type="SAM" id="Coils"/>
    </source>
</evidence>
<comment type="caution">
    <text evidence="2">The sequence shown here is derived from an EMBL/GenBank/DDBJ whole genome shotgun (WGS) entry which is preliminary data.</text>
</comment>
<evidence type="ECO:0000313" key="2">
    <source>
        <dbReference type="EMBL" id="OGI43916.1"/>
    </source>
</evidence>
<dbReference type="SUPFAM" id="SSF55781">
    <property type="entry name" value="GAF domain-like"/>
    <property type="match status" value="1"/>
</dbReference>
<dbReference type="InterPro" id="IPR007435">
    <property type="entry name" value="DUF484"/>
</dbReference>
<reference evidence="2 3" key="1">
    <citation type="journal article" date="2016" name="Nat. Commun.">
        <title>Thousands of microbial genomes shed light on interconnected biogeochemical processes in an aquifer system.</title>
        <authorList>
            <person name="Anantharaman K."/>
            <person name="Brown C.T."/>
            <person name="Hug L.A."/>
            <person name="Sharon I."/>
            <person name="Castelle C.J."/>
            <person name="Probst A.J."/>
            <person name="Thomas B.C."/>
            <person name="Singh A."/>
            <person name="Wilkins M.J."/>
            <person name="Karaoz U."/>
            <person name="Brodie E.L."/>
            <person name="Williams K.H."/>
            <person name="Hubbard S.S."/>
            <person name="Banfield J.F."/>
        </authorList>
    </citation>
    <scope>NUCLEOTIDE SEQUENCE [LARGE SCALE GENOMIC DNA]</scope>
</reference>
<gene>
    <name evidence="2" type="ORF">A2637_06360</name>
</gene>
<dbReference type="PANTHER" id="PTHR38765:SF1">
    <property type="entry name" value="DUF484 DOMAIN-CONTAINING PROTEIN"/>
    <property type="match status" value="1"/>
</dbReference>
<proteinExistence type="predicted"/>
<dbReference type="EMBL" id="MFSY01000127">
    <property type="protein sequence ID" value="OGI43916.1"/>
    <property type="molecule type" value="Genomic_DNA"/>
</dbReference>
<feature type="coiled-coil region" evidence="1">
    <location>
        <begin position="52"/>
        <end position="79"/>
    </location>
</feature>
<dbReference type="AlphaFoldDB" id="A0A1F6TFR2"/>
<dbReference type="PANTHER" id="PTHR38765">
    <property type="entry name" value="DUF484 DOMAIN-CONTAINING PROTEIN"/>
    <property type="match status" value="1"/>
</dbReference>
<protein>
    <recommendedName>
        <fullName evidence="4">Phytochrome sensor protein</fullName>
    </recommendedName>
</protein>
<dbReference type="Proteomes" id="UP000179360">
    <property type="component" value="Unassembled WGS sequence"/>
</dbReference>
<evidence type="ECO:0000313" key="3">
    <source>
        <dbReference type="Proteomes" id="UP000179360"/>
    </source>
</evidence>
<dbReference type="Pfam" id="PF04340">
    <property type="entry name" value="DUF484"/>
    <property type="match status" value="1"/>
</dbReference>
<organism evidence="2 3">
    <name type="scientific">Candidatus Muproteobacteria bacterium RIFCSPHIGHO2_01_FULL_65_16</name>
    <dbReference type="NCBI Taxonomy" id="1817764"/>
    <lineage>
        <taxon>Bacteria</taxon>
        <taxon>Pseudomonadati</taxon>
        <taxon>Pseudomonadota</taxon>
        <taxon>Candidatus Muproteobacteria</taxon>
    </lineage>
</organism>
<dbReference type="Gene3D" id="3.30.450.40">
    <property type="match status" value="1"/>
</dbReference>
<accession>A0A1F6TFR2</accession>
<sequence length="234" mass="25549">MSQKTTTGENQNELSWEDAVSRYLEDNPDYFQHHPEILAGLKISHAAGGKTVSLIERQVTVLREQNQALERQLRELITNARENDVLGDRLHRFAAALVDSGSLAGALDSVYELLRREFKLDAVAIFYRADPAAAGGRREIVGADKKLDSLLRQFSAGKPICGGRFEDGLLRHLFGEQAAAVKSSAMIPLGTKVPLGALCLGSSDPHRFHPGMGTVYLARLGELLTHGLARHCPA</sequence>
<name>A0A1F6TFR2_9PROT</name>
<evidence type="ECO:0008006" key="4">
    <source>
        <dbReference type="Google" id="ProtNLM"/>
    </source>
</evidence>
<dbReference type="STRING" id="1817764.A2637_06360"/>
<keyword evidence="1" id="KW-0175">Coiled coil</keyword>